<dbReference type="AlphaFoldDB" id="V4HM70"/>
<protein>
    <submittedName>
        <fullName evidence="2">Uncharacterized protein</fullName>
    </submittedName>
</protein>
<dbReference type="Proteomes" id="UP000017840">
    <property type="component" value="Unassembled WGS sequence"/>
</dbReference>
<reference evidence="2 3" key="1">
    <citation type="journal article" date="2013" name="Genome Announc.">
        <title>Draft Genome Sequence of 'Candidatus Halobonum tyrrellensis' Strain G22, Isolated from the Hypersaline Waters of Lake Tyrrell, Australia.</title>
        <authorList>
            <person name="Ugalde J.A."/>
            <person name="Narasingarao P."/>
            <person name="Kuo S."/>
            <person name="Podell S."/>
            <person name="Allen E.E."/>
        </authorList>
    </citation>
    <scope>NUCLEOTIDE SEQUENCE [LARGE SCALE GENOMIC DNA]</scope>
    <source>
        <strain evidence="2 3">G22</strain>
    </source>
</reference>
<proteinExistence type="predicted"/>
<dbReference type="EMBL" id="ASGZ01000020">
    <property type="protein sequence ID" value="ESP89024.1"/>
    <property type="molecule type" value="Genomic_DNA"/>
</dbReference>
<name>V4HM70_9EURY</name>
<organism evidence="2 3">
    <name type="scientific">Candidatus Halobonum tyrrellensis G22</name>
    <dbReference type="NCBI Taxonomy" id="1324957"/>
    <lineage>
        <taxon>Archaea</taxon>
        <taxon>Methanobacteriati</taxon>
        <taxon>Methanobacteriota</taxon>
        <taxon>Stenosarchaea group</taxon>
        <taxon>Halobacteria</taxon>
        <taxon>Halobacteriales</taxon>
        <taxon>Haloferacaceae</taxon>
        <taxon>Candidatus Halobonum</taxon>
    </lineage>
</organism>
<dbReference type="STRING" id="1324957.K933_06228"/>
<feature type="region of interest" description="Disordered" evidence="1">
    <location>
        <begin position="128"/>
        <end position="175"/>
    </location>
</feature>
<accession>V4HM70</accession>
<comment type="caution">
    <text evidence="2">The sequence shown here is derived from an EMBL/GenBank/DDBJ whole genome shotgun (WGS) entry which is preliminary data.</text>
</comment>
<dbReference type="eggNOG" id="arCOG01140">
    <property type="taxonomic scope" value="Archaea"/>
</dbReference>
<dbReference type="InterPro" id="IPR058877">
    <property type="entry name" value="JAB/MPN_dom-containing"/>
</dbReference>
<dbReference type="Pfam" id="PF26422">
    <property type="entry name" value="Halo_JAB_MPN"/>
    <property type="match status" value="1"/>
</dbReference>
<gene>
    <name evidence="2" type="ORF">K933_06228</name>
</gene>
<evidence type="ECO:0000256" key="1">
    <source>
        <dbReference type="SAM" id="MobiDB-lite"/>
    </source>
</evidence>
<feature type="compositionally biased region" description="Gly residues" evidence="1">
    <location>
        <begin position="152"/>
        <end position="165"/>
    </location>
</feature>
<keyword evidence="3" id="KW-1185">Reference proteome</keyword>
<evidence type="ECO:0000313" key="3">
    <source>
        <dbReference type="Proteomes" id="UP000017840"/>
    </source>
</evidence>
<sequence>MVLVTRDLLSVLLERADAQDPEPANVRLDATPAGELSGDVDGVDPDAPVLTHFYFPEAGGSVAAVFGMDLGAPASRARFVSHPDGNPKLTKADDLAAAVIVVTPPYRADDVRAYDRHGRGLDLRVLDAVPPEERIGEVPGDADPDDTDRGSDGGPADGGAGGGRAGTDADADYSR</sequence>
<evidence type="ECO:0000313" key="2">
    <source>
        <dbReference type="EMBL" id="ESP89024.1"/>
    </source>
</evidence>
<dbReference type="PATRIC" id="fig|1324957.4.peg.1264"/>
<dbReference type="RefSeq" id="WP_023393833.1">
    <property type="nucleotide sequence ID" value="NZ_ASGZ01000020.1"/>
</dbReference>